<dbReference type="InterPro" id="IPR008920">
    <property type="entry name" value="TF_FadR/GntR_C"/>
</dbReference>
<dbReference type="GO" id="GO:0003700">
    <property type="term" value="F:DNA-binding transcription factor activity"/>
    <property type="evidence" value="ECO:0007669"/>
    <property type="project" value="InterPro"/>
</dbReference>
<dbReference type="GO" id="GO:0003677">
    <property type="term" value="F:DNA binding"/>
    <property type="evidence" value="ECO:0007669"/>
    <property type="project" value="UniProtKB-KW"/>
</dbReference>
<organism evidence="5 6">
    <name type="scientific">Arthrobacter globiformis</name>
    <dbReference type="NCBI Taxonomy" id="1665"/>
    <lineage>
        <taxon>Bacteria</taxon>
        <taxon>Bacillati</taxon>
        <taxon>Actinomycetota</taxon>
        <taxon>Actinomycetes</taxon>
        <taxon>Micrococcales</taxon>
        <taxon>Micrococcaceae</taxon>
        <taxon>Arthrobacter</taxon>
    </lineage>
</organism>
<dbReference type="PRINTS" id="PR00035">
    <property type="entry name" value="HTHGNTR"/>
</dbReference>
<feature type="domain" description="HTH gntR-type" evidence="4">
    <location>
        <begin position="16"/>
        <end position="84"/>
    </location>
</feature>
<sequence length="233" mass="25127">MPRKTATQQISRVARPRLYEQLVEQLMDFIESAQLGPGDTLPAERDLAERLGVSRATLAQALVALEVLGVIDVQHGTGAVLVYRPNVPSVLKGLREHRSRLPEIVEARSTLEVKLAELAAERRTEADMKAIDKALDVMAEEVASGAKGAHGDELFHQAITAAAHSGVLAQLMTFIAEMILETRLESLGQPGRPEQSLASHRKIADAIRVRDAGAAAAAMLDHITLVSDVALLK</sequence>
<dbReference type="OrthoDB" id="7989071at2"/>
<dbReference type="EMBL" id="QLNP01000102">
    <property type="protein sequence ID" value="RAM35610.1"/>
    <property type="molecule type" value="Genomic_DNA"/>
</dbReference>
<dbReference type="InterPro" id="IPR036388">
    <property type="entry name" value="WH-like_DNA-bd_sf"/>
</dbReference>
<dbReference type="InterPro" id="IPR011711">
    <property type="entry name" value="GntR_C"/>
</dbReference>
<evidence type="ECO:0000256" key="1">
    <source>
        <dbReference type="ARBA" id="ARBA00023015"/>
    </source>
</evidence>
<evidence type="ECO:0000256" key="2">
    <source>
        <dbReference type="ARBA" id="ARBA00023125"/>
    </source>
</evidence>
<comment type="caution">
    <text evidence="5">The sequence shown here is derived from an EMBL/GenBank/DDBJ whole genome shotgun (WGS) entry which is preliminary data.</text>
</comment>
<evidence type="ECO:0000259" key="4">
    <source>
        <dbReference type="PROSITE" id="PS50949"/>
    </source>
</evidence>
<name>A0A328HE75_ARTGO</name>
<reference evidence="5 6" key="1">
    <citation type="submission" date="2018-04" db="EMBL/GenBank/DDBJ databases">
        <title>Bacteria isolated from cave deposits of Manipur.</title>
        <authorList>
            <person name="Sahoo D."/>
            <person name="Sarangthem I."/>
            <person name="Nandeibam J."/>
        </authorList>
    </citation>
    <scope>NUCLEOTIDE SEQUENCE [LARGE SCALE GENOMIC DNA]</scope>
    <source>
        <strain evidence="6">mrc11</strain>
    </source>
</reference>
<evidence type="ECO:0000256" key="3">
    <source>
        <dbReference type="ARBA" id="ARBA00023163"/>
    </source>
</evidence>
<keyword evidence="1" id="KW-0805">Transcription regulation</keyword>
<dbReference type="AlphaFoldDB" id="A0A328HE75"/>
<protein>
    <submittedName>
        <fullName evidence="5">GntR family transcriptional regulator</fullName>
    </submittedName>
</protein>
<dbReference type="Proteomes" id="UP000249166">
    <property type="component" value="Unassembled WGS sequence"/>
</dbReference>
<evidence type="ECO:0000313" key="5">
    <source>
        <dbReference type="EMBL" id="RAM35610.1"/>
    </source>
</evidence>
<dbReference type="InterPro" id="IPR000524">
    <property type="entry name" value="Tscrpt_reg_HTH_GntR"/>
</dbReference>
<keyword evidence="2" id="KW-0238">DNA-binding</keyword>
<dbReference type="CDD" id="cd07377">
    <property type="entry name" value="WHTH_GntR"/>
    <property type="match status" value="1"/>
</dbReference>
<dbReference type="PANTHER" id="PTHR43537">
    <property type="entry name" value="TRANSCRIPTIONAL REGULATOR, GNTR FAMILY"/>
    <property type="match status" value="1"/>
</dbReference>
<dbReference type="Gene3D" id="1.20.120.530">
    <property type="entry name" value="GntR ligand-binding domain-like"/>
    <property type="match status" value="1"/>
</dbReference>
<proteinExistence type="predicted"/>
<dbReference type="RefSeq" id="WP_111905527.1">
    <property type="nucleotide sequence ID" value="NZ_QLNP01000102.1"/>
</dbReference>
<dbReference type="Pfam" id="PF07729">
    <property type="entry name" value="FCD"/>
    <property type="match status" value="1"/>
</dbReference>
<dbReference type="InterPro" id="IPR036390">
    <property type="entry name" value="WH_DNA-bd_sf"/>
</dbReference>
<accession>A0A328HE75</accession>
<keyword evidence="3" id="KW-0804">Transcription</keyword>
<dbReference type="PANTHER" id="PTHR43537:SF5">
    <property type="entry name" value="UXU OPERON TRANSCRIPTIONAL REGULATOR"/>
    <property type="match status" value="1"/>
</dbReference>
<dbReference type="Pfam" id="PF00392">
    <property type="entry name" value="GntR"/>
    <property type="match status" value="1"/>
</dbReference>
<dbReference type="SMART" id="SM00345">
    <property type="entry name" value="HTH_GNTR"/>
    <property type="match status" value="1"/>
</dbReference>
<dbReference type="SMART" id="SM00895">
    <property type="entry name" value="FCD"/>
    <property type="match status" value="1"/>
</dbReference>
<dbReference type="SUPFAM" id="SSF46785">
    <property type="entry name" value="Winged helix' DNA-binding domain"/>
    <property type="match status" value="1"/>
</dbReference>
<dbReference type="SUPFAM" id="SSF48008">
    <property type="entry name" value="GntR ligand-binding domain-like"/>
    <property type="match status" value="1"/>
</dbReference>
<dbReference type="PROSITE" id="PS50949">
    <property type="entry name" value="HTH_GNTR"/>
    <property type="match status" value="1"/>
</dbReference>
<gene>
    <name evidence="5" type="ORF">DBZ45_19740</name>
</gene>
<dbReference type="Gene3D" id="1.10.10.10">
    <property type="entry name" value="Winged helix-like DNA-binding domain superfamily/Winged helix DNA-binding domain"/>
    <property type="match status" value="1"/>
</dbReference>
<evidence type="ECO:0000313" key="6">
    <source>
        <dbReference type="Proteomes" id="UP000249166"/>
    </source>
</evidence>